<sequence>MWDCTSYYFLVGTDDCHNYPFWAQCSRWPYFRLSIGSDTICNDPVPPFYMILFALGLVPAWFCTWVHLKRTDDCHNHPSYWGPTSLLATLRLDFDDDEPSIIALRSLLHQHQNPQFRSLPHRQQPPHSSEYALYPKLQSDDVAHLLHSNTWTSIFISSNSQLPPELPFALPPPPLPITHSEARASIAYDATS</sequence>
<gene>
    <name evidence="2" type="ORF">TIFTF001_023236</name>
</gene>
<organism evidence="2 3">
    <name type="scientific">Ficus carica</name>
    <name type="common">Common fig</name>
    <dbReference type="NCBI Taxonomy" id="3494"/>
    <lineage>
        <taxon>Eukaryota</taxon>
        <taxon>Viridiplantae</taxon>
        <taxon>Streptophyta</taxon>
        <taxon>Embryophyta</taxon>
        <taxon>Tracheophyta</taxon>
        <taxon>Spermatophyta</taxon>
        <taxon>Magnoliopsida</taxon>
        <taxon>eudicotyledons</taxon>
        <taxon>Gunneridae</taxon>
        <taxon>Pentapetalae</taxon>
        <taxon>rosids</taxon>
        <taxon>fabids</taxon>
        <taxon>Rosales</taxon>
        <taxon>Moraceae</taxon>
        <taxon>Ficeae</taxon>
        <taxon>Ficus</taxon>
    </lineage>
</organism>
<proteinExistence type="predicted"/>
<evidence type="ECO:0000256" key="1">
    <source>
        <dbReference type="SAM" id="Phobius"/>
    </source>
</evidence>
<evidence type="ECO:0000313" key="3">
    <source>
        <dbReference type="Proteomes" id="UP001187192"/>
    </source>
</evidence>
<reference evidence="2" key="1">
    <citation type="submission" date="2023-07" db="EMBL/GenBank/DDBJ databases">
        <title>draft genome sequence of fig (Ficus carica).</title>
        <authorList>
            <person name="Takahashi T."/>
            <person name="Nishimura K."/>
        </authorList>
    </citation>
    <scope>NUCLEOTIDE SEQUENCE</scope>
</reference>
<feature type="transmembrane region" description="Helical" evidence="1">
    <location>
        <begin position="48"/>
        <end position="68"/>
    </location>
</feature>
<keyword evidence="1" id="KW-1133">Transmembrane helix</keyword>
<comment type="caution">
    <text evidence="2">The sequence shown here is derived from an EMBL/GenBank/DDBJ whole genome shotgun (WGS) entry which is preliminary data.</text>
</comment>
<keyword evidence="1" id="KW-0472">Membrane</keyword>
<accession>A0AA88AUE9</accession>
<name>A0AA88AUE9_FICCA</name>
<dbReference type="AlphaFoldDB" id="A0AA88AUE9"/>
<keyword evidence="1" id="KW-0812">Transmembrane</keyword>
<dbReference type="EMBL" id="BTGU01000049">
    <property type="protein sequence ID" value="GMN54103.1"/>
    <property type="molecule type" value="Genomic_DNA"/>
</dbReference>
<keyword evidence="3" id="KW-1185">Reference proteome</keyword>
<dbReference type="Proteomes" id="UP001187192">
    <property type="component" value="Unassembled WGS sequence"/>
</dbReference>
<protein>
    <submittedName>
        <fullName evidence="2">Uncharacterized protein</fullName>
    </submittedName>
</protein>
<evidence type="ECO:0000313" key="2">
    <source>
        <dbReference type="EMBL" id="GMN54103.1"/>
    </source>
</evidence>